<dbReference type="SUPFAM" id="SSF46689">
    <property type="entry name" value="Homeodomain-like"/>
    <property type="match status" value="1"/>
</dbReference>
<evidence type="ECO:0000256" key="6">
    <source>
        <dbReference type="ARBA" id="ARBA00023242"/>
    </source>
</evidence>
<evidence type="ECO:0000256" key="2">
    <source>
        <dbReference type="ARBA" id="ARBA00022737"/>
    </source>
</evidence>
<feature type="region of interest" description="Disordered" evidence="7">
    <location>
        <begin position="138"/>
        <end position="171"/>
    </location>
</feature>
<dbReference type="Pfam" id="PF00249">
    <property type="entry name" value="Myb_DNA-binding"/>
    <property type="match status" value="2"/>
</dbReference>
<dbReference type="GO" id="GO:0005634">
    <property type="term" value="C:nucleus"/>
    <property type="evidence" value="ECO:0007669"/>
    <property type="project" value="UniProtKB-SubCell"/>
</dbReference>
<feature type="domain" description="HTH myb-type" evidence="9">
    <location>
        <begin position="79"/>
        <end position="133"/>
    </location>
</feature>
<accession>A0A6V7QZ23</accession>
<feature type="region of interest" description="Disordered" evidence="7">
    <location>
        <begin position="187"/>
        <end position="221"/>
    </location>
</feature>
<evidence type="ECO:0000256" key="4">
    <source>
        <dbReference type="ARBA" id="ARBA00023125"/>
    </source>
</evidence>
<evidence type="ECO:0000256" key="5">
    <source>
        <dbReference type="ARBA" id="ARBA00023163"/>
    </source>
</evidence>
<dbReference type="InterPro" id="IPR001005">
    <property type="entry name" value="SANT/Myb"/>
</dbReference>
<name>A0A6V7QZ23_ANACO</name>
<gene>
    <name evidence="10" type="ORF">CB5_LOCUS31277</name>
</gene>
<evidence type="ECO:0008006" key="11">
    <source>
        <dbReference type="Google" id="ProtNLM"/>
    </source>
</evidence>
<feature type="compositionally biased region" description="Polar residues" evidence="7">
    <location>
        <begin position="146"/>
        <end position="157"/>
    </location>
</feature>
<evidence type="ECO:0000256" key="1">
    <source>
        <dbReference type="ARBA" id="ARBA00004123"/>
    </source>
</evidence>
<keyword evidence="6" id="KW-0539">Nucleus</keyword>
<dbReference type="SMART" id="SM00717">
    <property type="entry name" value="SANT"/>
    <property type="match status" value="2"/>
</dbReference>
<dbReference type="PANTHER" id="PTHR10641">
    <property type="entry name" value="MYB FAMILY TRANSCRIPTION FACTOR"/>
    <property type="match status" value="1"/>
</dbReference>
<dbReference type="AlphaFoldDB" id="A0A6V7QZ23"/>
<dbReference type="GO" id="GO:0003677">
    <property type="term" value="F:DNA binding"/>
    <property type="evidence" value="ECO:0007669"/>
    <property type="project" value="UniProtKB-KW"/>
</dbReference>
<proteinExistence type="predicted"/>
<keyword evidence="2" id="KW-0677">Repeat</keyword>
<protein>
    <recommendedName>
        <fullName evidence="11">Myb-related protein Zm1-like</fullName>
    </recommendedName>
</protein>
<dbReference type="InterPro" id="IPR017930">
    <property type="entry name" value="Myb_dom"/>
</dbReference>
<feature type="domain" description="HTH myb-type" evidence="9">
    <location>
        <begin position="26"/>
        <end position="78"/>
    </location>
</feature>
<keyword evidence="3" id="KW-0805">Transcription regulation</keyword>
<organism evidence="10">
    <name type="scientific">Ananas comosus var. bracteatus</name>
    <name type="common">red pineapple</name>
    <dbReference type="NCBI Taxonomy" id="296719"/>
    <lineage>
        <taxon>Eukaryota</taxon>
        <taxon>Viridiplantae</taxon>
        <taxon>Streptophyta</taxon>
        <taxon>Embryophyta</taxon>
        <taxon>Tracheophyta</taxon>
        <taxon>Spermatophyta</taxon>
        <taxon>Magnoliopsida</taxon>
        <taxon>Liliopsida</taxon>
        <taxon>Poales</taxon>
        <taxon>Bromeliaceae</taxon>
        <taxon>Bromelioideae</taxon>
        <taxon>Ananas</taxon>
    </lineage>
</organism>
<feature type="compositionally biased region" description="Low complexity" evidence="7">
    <location>
        <begin position="187"/>
        <end position="200"/>
    </location>
</feature>
<dbReference type="FunFam" id="1.10.10.60:FF:000001">
    <property type="entry name" value="MYB-related transcription factor"/>
    <property type="match status" value="1"/>
</dbReference>
<evidence type="ECO:0000313" key="10">
    <source>
        <dbReference type="EMBL" id="CAD1848066.1"/>
    </source>
</evidence>
<evidence type="ECO:0000259" key="9">
    <source>
        <dbReference type="PROSITE" id="PS51294"/>
    </source>
</evidence>
<dbReference type="PROSITE" id="PS51294">
    <property type="entry name" value="HTH_MYB"/>
    <property type="match status" value="2"/>
</dbReference>
<keyword evidence="5" id="KW-0804">Transcription</keyword>
<dbReference type="PANTHER" id="PTHR10641:SF1103">
    <property type="entry name" value="TRANSCRIPTION FACTOR MYB72"/>
    <property type="match status" value="1"/>
</dbReference>
<feature type="compositionally biased region" description="Basic and acidic residues" evidence="7">
    <location>
        <begin position="158"/>
        <end position="169"/>
    </location>
</feature>
<dbReference type="Gene3D" id="1.10.10.60">
    <property type="entry name" value="Homeodomain-like"/>
    <property type="match status" value="2"/>
</dbReference>
<dbReference type="InterPro" id="IPR009057">
    <property type="entry name" value="Homeodomain-like_sf"/>
</dbReference>
<keyword evidence="4" id="KW-0238">DNA-binding</keyword>
<evidence type="ECO:0000259" key="8">
    <source>
        <dbReference type="PROSITE" id="PS50090"/>
    </source>
</evidence>
<evidence type="ECO:0000256" key="7">
    <source>
        <dbReference type="SAM" id="MobiDB-lite"/>
    </source>
</evidence>
<comment type="subcellular location">
    <subcellularLocation>
        <location evidence="1">Nucleus</location>
    </subcellularLocation>
</comment>
<feature type="domain" description="Myb-like" evidence="8">
    <location>
        <begin position="26"/>
        <end position="78"/>
    </location>
</feature>
<sequence>MRKSEWASHYKYGWVMGRGRAPCCEKVGLNKGSWTQDEDARLIAYIQKHGHGNWRALPKKAGLLRCGKSCRLRWINYLRPDIKRGNFTKEEEEKLIKLHDLLGNRWSKIASFLPGRTDNEIKNIWNTHIKKKIASKEASILSSSSTPRSHGLQSEANRQSESEHADRSLDTSSYSFDKLDARVEPSINMSDMSRSSSSSSLATNNHTGREEEADATEGNSLAIPDVLIDPELIWSIMEDYDAKMQSAQVGAEGKRFGKEGERSREWLEDIERELMCDGPSCETEGDPISSYFQMEPSSPSPLNLHEVDMMP</sequence>
<dbReference type="InterPro" id="IPR015495">
    <property type="entry name" value="Myb_TF_plants"/>
</dbReference>
<dbReference type="PROSITE" id="PS50090">
    <property type="entry name" value="MYB_LIKE"/>
    <property type="match status" value="2"/>
</dbReference>
<dbReference type="CDD" id="cd00167">
    <property type="entry name" value="SANT"/>
    <property type="match status" value="2"/>
</dbReference>
<evidence type="ECO:0000256" key="3">
    <source>
        <dbReference type="ARBA" id="ARBA00023015"/>
    </source>
</evidence>
<reference evidence="10" key="1">
    <citation type="submission" date="2020-07" db="EMBL/GenBank/DDBJ databases">
        <authorList>
            <person name="Lin J."/>
        </authorList>
    </citation>
    <scope>NUCLEOTIDE SEQUENCE</scope>
</reference>
<dbReference type="EMBL" id="CAJEUB010000066">
    <property type="protein sequence ID" value="CAD1848066.1"/>
    <property type="molecule type" value="Genomic_DNA"/>
</dbReference>
<feature type="domain" description="Myb-like" evidence="8">
    <location>
        <begin position="79"/>
        <end position="129"/>
    </location>
</feature>